<evidence type="ECO:0000256" key="4">
    <source>
        <dbReference type="SAM" id="Phobius"/>
    </source>
</evidence>
<feature type="transmembrane region" description="Helical" evidence="4">
    <location>
        <begin position="917"/>
        <end position="934"/>
    </location>
</feature>
<keyword evidence="2" id="KW-0378">Hydrolase</keyword>
<dbReference type="RefSeq" id="WP_147580604.1">
    <property type="nucleotide sequence ID" value="NZ_JAOQJR010000012.1"/>
</dbReference>
<dbReference type="PANTHER" id="PTHR43037">
    <property type="entry name" value="UNNAMED PRODUCT-RELATED"/>
    <property type="match status" value="1"/>
</dbReference>
<keyword evidence="4" id="KW-0472">Membrane</keyword>
<evidence type="ECO:0000256" key="1">
    <source>
        <dbReference type="ARBA" id="ARBA00022729"/>
    </source>
</evidence>
<gene>
    <name evidence="6" type="ORF">OCV55_10710</name>
</gene>
<reference evidence="6 7" key="1">
    <citation type="journal article" date="2021" name="ISME Commun">
        <title>Automated analysis of genomic sequences facilitates high-throughput and comprehensive description of bacteria.</title>
        <authorList>
            <person name="Hitch T.C.A."/>
        </authorList>
    </citation>
    <scope>NUCLEOTIDE SEQUENCE [LARGE SCALE GENOMIC DNA]</scope>
    <source>
        <strain evidence="6 7">H4_15</strain>
    </source>
</reference>
<dbReference type="CDD" id="cd00229">
    <property type="entry name" value="SGNH_hydrolase"/>
    <property type="match status" value="1"/>
</dbReference>
<comment type="caution">
    <text evidence="6">The sequence shown here is derived from an EMBL/GenBank/DDBJ whole genome shotgun (WGS) entry which is preliminary data.</text>
</comment>
<dbReference type="SUPFAM" id="SSF52266">
    <property type="entry name" value="SGNH hydrolase"/>
    <property type="match status" value="1"/>
</dbReference>
<keyword evidence="4" id="KW-1133">Transmembrane helix</keyword>
<dbReference type="Proteomes" id="UP001208364">
    <property type="component" value="Unassembled WGS sequence"/>
</dbReference>
<dbReference type="InterPro" id="IPR050955">
    <property type="entry name" value="Plant_Biomass_Hydrol_Est"/>
</dbReference>
<keyword evidence="4" id="KW-0812">Transmembrane</keyword>
<proteinExistence type="predicted"/>
<evidence type="ECO:0000256" key="5">
    <source>
        <dbReference type="SAM" id="SignalP"/>
    </source>
</evidence>
<dbReference type="PANTHER" id="PTHR43037:SF5">
    <property type="entry name" value="FERULOYL ESTERASE"/>
    <property type="match status" value="1"/>
</dbReference>
<dbReference type="InterPro" id="IPR029058">
    <property type="entry name" value="AB_hydrolase_fold"/>
</dbReference>
<evidence type="ECO:0000313" key="6">
    <source>
        <dbReference type="EMBL" id="MCU6739130.1"/>
    </source>
</evidence>
<feature type="signal peptide" evidence="5">
    <location>
        <begin position="1"/>
        <end position="27"/>
    </location>
</feature>
<protein>
    <submittedName>
        <fullName evidence="6">GDSL-type esterase/lipase family protein</fullName>
    </submittedName>
</protein>
<keyword evidence="7" id="KW-1185">Reference proteome</keyword>
<keyword evidence="1 5" id="KW-0732">Signal</keyword>
<dbReference type="Gene3D" id="3.40.50.1820">
    <property type="entry name" value="alpha/beta hydrolase"/>
    <property type="match status" value="1"/>
</dbReference>
<accession>A0ABT2SX94</accession>
<dbReference type="InterPro" id="IPR036514">
    <property type="entry name" value="SGNH_hydro_sf"/>
</dbReference>
<feature type="region of interest" description="Disordered" evidence="3">
    <location>
        <begin position="885"/>
        <end position="908"/>
    </location>
</feature>
<evidence type="ECO:0000313" key="7">
    <source>
        <dbReference type="Proteomes" id="UP001208364"/>
    </source>
</evidence>
<dbReference type="Gene3D" id="3.40.50.1110">
    <property type="entry name" value="SGNH hydrolase"/>
    <property type="match status" value="1"/>
</dbReference>
<sequence length="940" mass="106183">MKRKLSALLIVLTLLFSNAGLVNPVFADDIVEVTQDLNSKISQLPETMLASENVAKTFQQLLDIQEKYNKLSDEEKESVTNYSKVEKLLNPNDDSLNTEFVSQKTSSLKGKTIGYLGSSITVGFRSENVAFPDYIGKITGSTTVKQAITGGPLAKKEGVRDEVSYITQLEDNLSKNENLDALVVQLSTNDTTLGIEMGEVSSSQNKDDYDYSTVIGAMEYIIAYAKEKWNCPVIFYINPYLSDEVIEKFAKENNANIDEIKEAYQNTYEKMIDALYKVQNKWNIGVIDMWNNDAFKNIDIDLRSNYYMADIIHPTKAGYLFWYTPYIQAQLEKELENKSTDEKEHTVTLTQASHNRYDYNALEDGYTTDYSSIMSPQYYVYAGNVNKEEAETLLDQMKIADNLHEWAATIHVITPLNNDQYTQKDADSFIDLLGTGSSNVKVIGIDDGATFVNNYISQECYAVADIMTYGGTMDEGHDYNVPVPAYLSQPCQEAVNYYVKANQAEKGKDNVYLNKENELQRVVVGYNESLAEAFENAWEEVFSKNYRQHNEKTEFYMASAKQYTDPYLLINIPNFKELKINYNPHYNESLNGEGQYTWFEYIPQSTLKMENGSVPLVVSLHGNGNDARLQGETTGWPELAAKENFMVVAPEWQGVVLDSSTHEPGPNFFNCDGLEGDKLIEWIEMLEQKYPQIDASRIYVTGLSAGGSASTLYGAKYSKVFAGVGAVSAPGVDKDELTELVKTYNGGEVPYLYLCGDHDFFGMIPVDLSSKNAFEVAPGVYLPSVDSNVDMFPFIQAYQKINHLTVSEKYDMSLNEYYGIRLDNEQWIKLGVKDTLEGTLSNENGVIMKFAAIKDQAHWNYKPEAQYMWNFFKNYQRDTQTGELIRVDKNNNDKNDDKTNTSTKKPENVKTGDENNILLFGCLALITGGVIVYIKKKEMN</sequence>
<name>A0ABT2SX94_9FIRM</name>
<evidence type="ECO:0000256" key="2">
    <source>
        <dbReference type="ARBA" id="ARBA00022801"/>
    </source>
</evidence>
<dbReference type="SUPFAM" id="SSF53474">
    <property type="entry name" value="alpha/beta-Hydrolases"/>
    <property type="match status" value="1"/>
</dbReference>
<dbReference type="EMBL" id="JAOQJR010000012">
    <property type="protein sequence ID" value="MCU6739130.1"/>
    <property type="molecule type" value="Genomic_DNA"/>
</dbReference>
<evidence type="ECO:0000256" key="3">
    <source>
        <dbReference type="SAM" id="MobiDB-lite"/>
    </source>
</evidence>
<organism evidence="6 7">
    <name type="scientific">[Clostridium] ammoniilyticum</name>
    <dbReference type="NCBI Taxonomy" id="2981784"/>
    <lineage>
        <taxon>Bacteria</taxon>
        <taxon>Bacillati</taxon>
        <taxon>Bacillota</taxon>
        <taxon>Erysipelotrichia</taxon>
        <taxon>Erysipelotrichales</taxon>
        <taxon>Coprobacillaceae</taxon>
        <taxon>Faecalibacillus</taxon>
    </lineage>
</organism>
<feature type="chain" id="PRO_5045170535" evidence="5">
    <location>
        <begin position="28"/>
        <end position="940"/>
    </location>
</feature>